<dbReference type="AlphaFoldDB" id="A0A0F9MXQ3"/>
<reference evidence="2" key="1">
    <citation type="journal article" date="2015" name="Nature">
        <title>Complex archaea that bridge the gap between prokaryotes and eukaryotes.</title>
        <authorList>
            <person name="Spang A."/>
            <person name="Saw J.H."/>
            <person name="Jorgensen S.L."/>
            <person name="Zaremba-Niedzwiedzka K."/>
            <person name="Martijn J."/>
            <person name="Lind A.E."/>
            <person name="van Eijk R."/>
            <person name="Schleper C."/>
            <person name="Guy L."/>
            <person name="Ettema T.J."/>
        </authorList>
    </citation>
    <scope>NUCLEOTIDE SEQUENCE</scope>
</reference>
<evidence type="ECO:0000313" key="2">
    <source>
        <dbReference type="EMBL" id="KKN04217.1"/>
    </source>
</evidence>
<sequence>VWLRSCFKIANHLSYQFTGQGGGNWGVHSANAWVDEQISLGFDGCRVLLETAGWSKCETGANVENGKPEQCMWGSEPTDQGTWNVDRLRRGGRPTEMHPVAKRSLRWFFEKSQATGFIFELVVIATLKHDDVDQGQQTHVIRQTLSEAYKLQAEFPRANIVMSAINEFNAHAPGWSVAKLNLVAVRADRWKHPDGRTVVGCSAPPGFEAEQWPCGPFIADGGGSNTFDFDVGPEPGKLDLGALHPERDENWFRFPSAGQKAGIVTDSRTQPWAFTESMFLVEIEDIERGRRWYPGHGDRWTTSWSFYEQFLNHVEAVDIPWMCIHDEKGAGTVVGFPRQETRVDKWAREHLGGTALPPPPPPTGCSTTTF</sequence>
<organism evidence="2">
    <name type="scientific">marine sediment metagenome</name>
    <dbReference type="NCBI Taxonomy" id="412755"/>
    <lineage>
        <taxon>unclassified sequences</taxon>
        <taxon>metagenomes</taxon>
        <taxon>ecological metagenomes</taxon>
    </lineage>
</organism>
<feature type="non-terminal residue" evidence="2">
    <location>
        <position position="1"/>
    </location>
</feature>
<name>A0A0F9MXQ3_9ZZZZ</name>
<feature type="region of interest" description="Disordered" evidence="1">
    <location>
        <begin position="351"/>
        <end position="370"/>
    </location>
</feature>
<gene>
    <name evidence="2" type="ORF">LCGC14_1099740</name>
</gene>
<dbReference type="EMBL" id="LAZR01004944">
    <property type="protein sequence ID" value="KKN04217.1"/>
    <property type="molecule type" value="Genomic_DNA"/>
</dbReference>
<accession>A0A0F9MXQ3</accession>
<comment type="caution">
    <text evidence="2">The sequence shown here is derived from an EMBL/GenBank/DDBJ whole genome shotgun (WGS) entry which is preliminary data.</text>
</comment>
<proteinExistence type="predicted"/>
<evidence type="ECO:0000256" key="1">
    <source>
        <dbReference type="SAM" id="MobiDB-lite"/>
    </source>
</evidence>
<protein>
    <submittedName>
        <fullName evidence="2">Uncharacterized protein</fullName>
    </submittedName>
</protein>